<evidence type="ECO:0000313" key="9">
    <source>
        <dbReference type="Proteomes" id="UP000182045"/>
    </source>
</evidence>
<comment type="similarity">
    <text evidence="1 3">Belongs to the bacterial flagellin family.</text>
</comment>
<dbReference type="SUPFAM" id="SSF64518">
    <property type="entry name" value="Phase 1 flagellin"/>
    <property type="match status" value="1"/>
</dbReference>
<comment type="function">
    <text evidence="3">Flagellin is the subunit protein which polymerizes to form the filaments of bacterial flagella.</text>
</comment>
<evidence type="ECO:0000256" key="1">
    <source>
        <dbReference type="ARBA" id="ARBA00005709"/>
    </source>
</evidence>
<dbReference type="Pfam" id="PF00669">
    <property type="entry name" value="Flagellin_N"/>
    <property type="match status" value="1"/>
</dbReference>
<dbReference type="GO" id="GO:0005576">
    <property type="term" value="C:extracellular region"/>
    <property type="evidence" value="ECO:0007669"/>
    <property type="project" value="UniProtKB-SubCell"/>
</dbReference>
<dbReference type="OrthoDB" id="8328560at2"/>
<dbReference type="InterPro" id="IPR001492">
    <property type="entry name" value="Flagellin"/>
</dbReference>
<dbReference type="PANTHER" id="PTHR42792">
    <property type="entry name" value="FLAGELLIN"/>
    <property type="match status" value="1"/>
</dbReference>
<dbReference type="GO" id="GO:0005198">
    <property type="term" value="F:structural molecule activity"/>
    <property type="evidence" value="ECO:0007669"/>
    <property type="project" value="UniProtKB-UniRule"/>
</dbReference>
<comment type="subcellular location">
    <subcellularLocation>
        <location evidence="3">Secreted</location>
    </subcellularLocation>
    <subcellularLocation>
        <location evidence="3">Bacterial flagellum</location>
    </subcellularLocation>
</comment>
<evidence type="ECO:0000313" key="6">
    <source>
        <dbReference type="EMBL" id="CUX82960.1"/>
    </source>
</evidence>
<gene>
    <name evidence="7" type="primary">fliC</name>
    <name evidence="6" type="ORF">Ga0058931_2687</name>
    <name evidence="7" type="ORF">HLUCCA05_00065</name>
</gene>
<organism evidence="7 8">
    <name type="scientific">Roseibaca calidilacus</name>
    <dbReference type="NCBI Taxonomy" id="1666912"/>
    <lineage>
        <taxon>Bacteria</taxon>
        <taxon>Pseudomonadati</taxon>
        <taxon>Pseudomonadota</taxon>
        <taxon>Alphaproteobacteria</taxon>
        <taxon>Rhodobacterales</taxon>
        <taxon>Paracoccaceae</taxon>
        <taxon>Roseinatronobacter</taxon>
    </lineage>
</organism>
<dbReference type="InterPro" id="IPR046358">
    <property type="entry name" value="Flagellin_C"/>
</dbReference>
<dbReference type="Proteomes" id="UP000050413">
    <property type="component" value="Unassembled WGS sequence"/>
</dbReference>
<protein>
    <recommendedName>
        <fullName evidence="3">Flagellin</fullName>
    </recommendedName>
</protein>
<dbReference type="EMBL" id="LJSG01000013">
    <property type="protein sequence ID" value="KPP91535.1"/>
    <property type="molecule type" value="Genomic_DNA"/>
</dbReference>
<dbReference type="GO" id="GO:0009288">
    <property type="term" value="C:bacterial-type flagellum"/>
    <property type="evidence" value="ECO:0007669"/>
    <property type="project" value="UniProtKB-SubCell"/>
</dbReference>
<feature type="domain" description="Flagellin N-terminal" evidence="4">
    <location>
        <begin position="4"/>
        <end position="139"/>
    </location>
</feature>
<reference evidence="7 8" key="1">
    <citation type="submission" date="2015-09" db="EMBL/GenBank/DDBJ databases">
        <title>Identification and resolution of microdiversity through metagenomic sequencing of parallel consortia.</title>
        <authorList>
            <person name="Nelson W.C."/>
            <person name="Romine M.F."/>
            <person name="Lindemann S.R."/>
        </authorList>
    </citation>
    <scope>NUCLEOTIDE SEQUENCE [LARGE SCALE GENOMIC DNA]</scope>
    <source>
        <strain evidence="7">HL-91</strain>
    </source>
</reference>
<dbReference type="AlphaFoldDB" id="A0A0P7VWK5"/>
<reference evidence="6 9" key="2">
    <citation type="submission" date="2016-01" db="EMBL/GenBank/DDBJ databases">
        <authorList>
            <person name="Varghese N."/>
        </authorList>
    </citation>
    <scope>NUCLEOTIDE SEQUENCE [LARGE SCALE GENOMIC DNA]</scope>
    <source>
        <strain evidence="6 9">HL-91</strain>
    </source>
</reference>
<evidence type="ECO:0000259" key="4">
    <source>
        <dbReference type="Pfam" id="PF00669"/>
    </source>
</evidence>
<proteinExistence type="inferred from homology"/>
<dbReference type="RefSeq" id="WP_072247714.1">
    <property type="nucleotide sequence ID" value="NZ_FBYC01000004.1"/>
</dbReference>
<dbReference type="EMBL" id="FBYC01000004">
    <property type="protein sequence ID" value="CUX82960.1"/>
    <property type="molecule type" value="Genomic_DNA"/>
</dbReference>
<dbReference type="Proteomes" id="UP000182045">
    <property type="component" value="Unassembled WGS sequence"/>
</dbReference>
<accession>A0A0P7VWK5</accession>
<keyword evidence="7" id="KW-0282">Flagellum</keyword>
<dbReference type="PATRIC" id="fig|1666912.4.peg.1152"/>
<keyword evidence="7" id="KW-0966">Cell projection</keyword>
<keyword evidence="2 3" id="KW-0975">Bacterial flagellum</keyword>
<evidence type="ECO:0000313" key="8">
    <source>
        <dbReference type="Proteomes" id="UP000050413"/>
    </source>
</evidence>
<keyword evidence="7" id="KW-0969">Cilium</keyword>
<comment type="caution">
    <text evidence="7">The sequence shown here is derived from an EMBL/GenBank/DDBJ whole genome shotgun (WGS) entry which is preliminary data.</text>
</comment>
<evidence type="ECO:0000256" key="3">
    <source>
        <dbReference type="RuleBase" id="RU362073"/>
    </source>
</evidence>
<name>A0A0P7VWK5_9RHOB</name>
<sequence length="406" mass="41470">MSSILTNTSAMVALQTLRGVNKNLAQTQSEISTGKSVGSARDNAAVWAISKTMDSDVKGFKAISDSLALGKSTVAVARQASETVTDLLTEMKGRIVAAQESNVDRGKINDDVTALKNQISSVVGAAQFNGLNLVDGSVTSTDILSSLDRDSGGAVTSSSITVTAQNLSAGTYTAREAFTGTNGVAADSGDAFGFSLDGNGGSTDAGTIVFTDQATAGYAAGDRINISLGENSVSYTITAEDIASTTIEDVLAVKVKDAIEASGADVTVDYDSGTGGTLTVTNDGANSLQISGQFTSVGSGGLAALDAIDVSNQAGAQAALETIETLIDRAVDAAASFGSDQKRIDTQAEFVTNLTDSLTTGIGSLVDADMEETSARLQALQVQQQLATQSLSIANQQPQNILSLFR</sequence>
<dbReference type="STRING" id="1666912.Ga0058931_2687"/>
<dbReference type="Pfam" id="PF00700">
    <property type="entry name" value="Flagellin_C"/>
    <property type="match status" value="1"/>
</dbReference>
<keyword evidence="9" id="KW-1185">Reference proteome</keyword>
<evidence type="ECO:0000313" key="7">
    <source>
        <dbReference type="EMBL" id="KPP91535.1"/>
    </source>
</evidence>
<dbReference type="PANTHER" id="PTHR42792:SF2">
    <property type="entry name" value="FLAGELLIN"/>
    <property type="match status" value="1"/>
</dbReference>
<feature type="domain" description="Flagellin C-terminal" evidence="5">
    <location>
        <begin position="321"/>
        <end position="405"/>
    </location>
</feature>
<evidence type="ECO:0000259" key="5">
    <source>
        <dbReference type="Pfam" id="PF00700"/>
    </source>
</evidence>
<evidence type="ECO:0000256" key="2">
    <source>
        <dbReference type="ARBA" id="ARBA00023143"/>
    </source>
</evidence>
<dbReference type="Gene3D" id="1.20.1330.10">
    <property type="entry name" value="f41 fragment of flagellin, N-terminal domain"/>
    <property type="match status" value="1"/>
</dbReference>
<keyword evidence="3" id="KW-0964">Secreted</keyword>
<dbReference type="InterPro" id="IPR001029">
    <property type="entry name" value="Flagellin_N"/>
</dbReference>